<accession>A0A9D2PRA7</accession>
<dbReference type="EMBL" id="DWVZ01000164">
    <property type="protein sequence ID" value="HJC64382.1"/>
    <property type="molecule type" value="Genomic_DNA"/>
</dbReference>
<dbReference type="AlphaFoldDB" id="A0A9D2PRA7"/>
<reference evidence="1" key="2">
    <citation type="submission" date="2021-04" db="EMBL/GenBank/DDBJ databases">
        <authorList>
            <person name="Gilroy R."/>
        </authorList>
    </citation>
    <scope>NUCLEOTIDE SEQUENCE</scope>
    <source>
        <strain evidence="1">ChiBcec2-3848</strain>
    </source>
</reference>
<dbReference type="Pfam" id="PF13189">
    <property type="entry name" value="Cytidylate_kin2"/>
    <property type="match status" value="1"/>
</dbReference>
<dbReference type="Proteomes" id="UP000823886">
    <property type="component" value="Unassembled WGS sequence"/>
</dbReference>
<evidence type="ECO:0000313" key="1">
    <source>
        <dbReference type="EMBL" id="HJC64382.1"/>
    </source>
</evidence>
<keyword evidence="1" id="KW-0418">Kinase</keyword>
<keyword evidence="1" id="KW-0808">Transferase</keyword>
<evidence type="ECO:0000313" key="2">
    <source>
        <dbReference type="Proteomes" id="UP000823886"/>
    </source>
</evidence>
<reference evidence="1" key="1">
    <citation type="journal article" date="2021" name="PeerJ">
        <title>Extensive microbial diversity within the chicken gut microbiome revealed by metagenomics and culture.</title>
        <authorList>
            <person name="Gilroy R."/>
            <person name="Ravi A."/>
            <person name="Getino M."/>
            <person name="Pursley I."/>
            <person name="Horton D.L."/>
            <person name="Alikhan N.F."/>
            <person name="Baker D."/>
            <person name="Gharbi K."/>
            <person name="Hall N."/>
            <person name="Watson M."/>
            <person name="Adriaenssens E.M."/>
            <person name="Foster-Nyarko E."/>
            <person name="Jarju S."/>
            <person name="Secka A."/>
            <person name="Antonio M."/>
            <person name="Oren A."/>
            <person name="Chaudhuri R.R."/>
            <person name="La Ragione R."/>
            <person name="Hildebrand F."/>
            <person name="Pallen M.J."/>
        </authorList>
    </citation>
    <scope>NUCLEOTIDE SEQUENCE</scope>
    <source>
        <strain evidence="1">ChiBcec2-3848</strain>
    </source>
</reference>
<dbReference type="Gene3D" id="3.40.50.300">
    <property type="entry name" value="P-loop containing nucleotide triphosphate hydrolases"/>
    <property type="match status" value="1"/>
</dbReference>
<proteinExistence type="predicted"/>
<protein>
    <submittedName>
        <fullName evidence="1">Cytidylate kinase-like family protein</fullName>
    </submittedName>
</protein>
<organism evidence="1 2">
    <name type="scientific">Candidatus Blautia merdavium</name>
    <dbReference type="NCBI Taxonomy" id="2838494"/>
    <lineage>
        <taxon>Bacteria</taxon>
        <taxon>Bacillati</taxon>
        <taxon>Bacillota</taxon>
        <taxon>Clostridia</taxon>
        <taxon>Lachnospirales</taxon>
        <taxon>Lachnospiraceae</taxon>
        <taxon>Blautia</taxon>
    </lineage>
</organism>
<name>A0A9D2PRA7_9FIRM</name>
<dbReference type="InterPro" id="IPR027417">
    <property type="entry name" value="P-loop_NTPase"/>
</dbReference>
<comment type="caution">
    <text evidence="1">The sequence shown here is derived from an EMBL/GenBank/DDBJ whole genome shotgun (WGS) entry which is preliminary data.</text>
</comment>
<sequence length="197" mass="22389">MKSLAIEREFGSGGREVGMKVAEMAGIPYYDTNLLIKAAEKYGISVGQILDYDEKWTGSLLYNLAMAANFTQGGEESPIYKIQYGVRETIKKLAAKEPAVFIGRCATEILKDNKNVVRVYIYSSSEAKKISRVVETENVTAPEAKKLMEKKDKSRRNYFHFWTDKEWSDRRNYDMELNTGTLSSDVCANILFHAIEK</sequence>
<gene>
    <name evidence="1" type="ORF">H9753_12325</name>
</gene>
<dbReference type="GO" id="GO:0016301">
    <property type="term" value="F:kinase activity"/>
    <property type="evidence" value="ECO:0007669"/>
    <property type="project" value="UniProtKB-KW"/>
</dbReference>